<organism evidence="3 4">
    <name type="scientific">Brachybacterium alimentarium</name>
    <dbReference type="NCBI Taxonomy" id="47845"/>
    <lineage>
        <taxon>Bacteria</taxon>
        <taxon>Bacillati</taxon>
        <taxon>Actinomycetota</taxon>
        <taxon>Actinomycetes</taxon>
        <taxon>Micrococcales</taxon>
        <taxon>Dermabacteraceae</taxon>
        <taxon>Brachybacterium</taxon>
    </lineage>
</organism>
<reference evidence="3 4" key="1">
    <citation type="journal article" date="2017" name="Elife">
        <title>Extensive horizontal gene transfer in cheese-associated bacteria.</title>
        <authorList>
            <person name="Bonham K.S."/>
            <person name="Wolfe B.E."/>
            <person name="Dutton R.J."/>
        </authorList>
    </citation>
    <scope>NUCLEOTIDE SEQUENCE [LARGE SCALE GENOMIC DNA]</scope>
    <source>
        <strain evidence="3 4">341_9</strain>
    </source>
</reference>
<evidence type="ECO:0000256" key="1">
    <source>
        <dbReference type="ARBA" id="ARBA00022679"/>
    </source>
</evidence>
<dbReference type="EMBL" id="NRGR01000007">
    <property type="protein sequence ID" value="PCC40275.1"/>
    <property type="molecule type" value="Genomic_DNA"/>
</dbReference>
<dbReference type="RefSeq" id="WP_096196607.1">
    <property type="nucleotide sequence ID" value="NZ_JBQQPJ010000015.1"/>
</dbReference>
<accession>A0A2A3YMF3</accession>
<proteinExistence type="predicted"/>
<dbReference type="Pfam" id="PF00534">
    <property type="entry name" value="Glycos_transf_1"/>
    <property type="match status" value="1"/>
</dbReference>
<dbReference type="PANTHER" id="PTHR12526:SF630">
    <property type="entry name" value="GLYCOSYLTRANSFERASE"/>
    <property type="match status" value="1"/>
</dbReference>
<dbReference type="InterPro" id="IPR001296">
    <property type="entry name" value="Glyco_trans_1"/>
</dbReference>
<sequence length="661" mass="72644">MSDRDDPTPIAPLLIGRVMLRRAPSELVYREHLALVPQPGLRHACVVIGLLVPKGGLVRSRRTLLPRVPIYILVSIIPETFGGMITVALQRASAFADLDHRKIEVLTKSPNMVDQDVRTQQLRSSGQISDNVRIRNVWSDLETRSDEALAGFPSRVDPLMPTADELPLPEETNQSPRLSEDGAVLQIDRFRSDGTRAICDERDVEHRGEAGGRLITLFTRDGRPRAQWRSERQLYHAWLDWVIGADESILIVDSATAGNVFFDYQRDNVTTVQAIHNHHLLQMRSNERGGVAPSVMRMLTHLDWFDAVAILTARQQAGFLEAGFVSENSFVAPNMLAHPAAKPSAERERSGGVIVARQVTQKRLDHALDALARARAEGIHAQVDIFGLGPLTRRLTRQAAKLGLSEVVDWKGYDSNAKASFGTASFTLMSSRYEGHPVALLEAMSAGCIPIVYDIEFGPSDVVTDGVDGFLVPPGDIEGMAEALIKLHGMTNRQRARMRKAAIRRSRDFSPANVTKVWGEQLAKAQKRKTTLRARKLDAELIAVSLTAQGLHLRLKVTSEMGGDMRDVMLGWIGRGRDAYGRVPAQAKKTRGGLVIEGTVTAAELKAIEGNSALDLYAFVRGSATWGRTRIASSGVQMPKARDGLLPYTTAAGNLSVRREA</sequence>
<protein>
    <recommendedName>
        <fullName evidence="2">Glycosyl transferase family 1 domain-containing protein</fullName>
    </recommendedName>
</protein>
<name>A0A2A3YMF3_9MICO</name>
<dbReference type="SUPFAM" id="SSF53756">
    <property type="entry name" value="UDP-Glycosyltransferase/glycogen phosphorylase"/>
    <property type="match status" value="1"/>
</dbReference>
<dbReference type="GO" id="GO:0016757">
    <property type="term" value="F:glycosyltransferase activity"/>
    <property type="evidence" value="ECO:0007669"/>
    <property type="project" value="InterPro"/>
</dbReference>
<dbReference type="PANTHER" id="PTHR12526">
    <property type="entry name" value="GLYCOSYLTRANSFERASE"/>
    <property type="match status" value="1"/>
</dbReference>
<keyword evidence="4" id="KW-1185">Reference proteome</keyword>
<dbReference type="OrthoDB" id="477186at2"/>
<evidence type="ECO:0000313" key="3">
    <source>
        <dbReference type="EMBL" id="PCC40275.1"/>
    </source>
</evidence>
<feature type="domain" description="Glycosyl transferase family 1" evidence="2">
    <location>
        <begin position="354"/>
        <end position="504"/>
    </location>
</feature>
<gene>
    <name evidence="3" type="ORF">CIK66_03745</name>
</gene>
<evidence type="ECO:0000313" key="4">
    <source>
        <dbReference type="Proteomes" id="UP000218598"/>
    </source>
</evidence>
<dbReference type="Gene3D" id="3.40.50.2000">
    <property type="entry name" value="Glycogen Phosphorylase B"/>
    <property type="match status" value="3"/>
</dbReference>
<dbReference type="Proteomes" id="UP000218598">
    <property type="component" value="Unassembled WGS sequence"/>
</dbReference>
<keyword evidence="1" id="KW-0808">Transferase</keyword>
<evidence type="ECO:0000259" key="2">
    <source>
        <dbReference type="Pfam" id="PF00534"/>
    </source>
</evidence>
<dbReference type="AlphaFoldDB" id="A0A2A3YMF3"/>
<comment type="caution">
    <text evidence="3">The sequence shown here is derived from an EMBL/GenBank/DDBJ whole genome shotgun (WGS) entry which is preliminary data.</text>
</comment>